<dbReference type="InterPro" id="IPR040810">
    <property type="entry name" value="F_actin_bund_C"/>
</dbReference>
<dbReference type="OMA" id="WMERTEI"/>
<dbReference type="GO" id="GO:0051015">
    <property type="term" value="F:actin filament binding"/>
    <property type="evidence" value="ECO:0007669"/>
    <property type="project" value="TreeGrafter"/>
</dbReference>
<evidence type="ECO:0000259" key="3">
    <source>
        <dbReference type="Pfam" id="PF18060"/>
    </source>
</evidence>
<feature type="region of interest" description="Disordered" evidence="2">
    <location>
        <begin position="278"/>
        <end position="361"/>
    </location>
</feature>
<dbReference type="GO" id="GO:0051764">
    <property type="term" value="P:actin crosslink formation"/>
    <property type="evidence" value="ECO:0007669"/>
    <property type="project" value="TreeGrafter"/>
</dbReference>
<feature type="compositionally biased region" description="Basic and acidic residues" evidence="2">
    <location>
        <begin position="292"/>
        <end position="319"/>
    </location>
</feature>
<feature type="non-terminal residue" evidence="4">
    <location>
        <position position="1"/>
    </location>
</feature>
<accession>K2GWM4</accession>
<dbReference type="GO" id="GO:0030863">
    <property type="term" value="C:cortical cytoskeleton"/>
    <property type="evidence" value="ECO:0007669"/>
    <property type="project" value="TreeGrafter"/>
</dbReference>
<feature type="compositionally biased region" description="Low complexity" evidence="2">
    <location>
        <begin position="320"/>
        <end position="333"/>
    </location>
</feature>
<evidence type="ECO:0000313" key="4">
    <source>
        <dbReference type="EMBL" id="EKE38152.1"/>
    </source>
</evidence>
<dbReference type="VEuPathDB" id="AmoebaDB:ENU1_174770"/>
<dbReference type="OrthoDB" id="29213at2759"/>
<organism evidence="4 5">
    <name type="scientific">Entamoeba nuttalli (strain P19)</name>
    <name type="common">Amoeba</name>
    <dbReference type="NCBI Taxonomy" id="1076696"/>
    <lineage>
        <taxon>Eukaryota</taxon>
        <taxon>Amoebozoa</taxon>
        <taxon>Evosea</taxon>
        <taxon>Archamoebae</taxon>
        <taxon>Mastigamoebida</taxon>
        <taxon>Entamoebidae</taxon>
        <taxon>Entamoeba</taxon>
    </lineage>
</organism>
<gene>
    <name evidence="4" type="ORF">ENU1_174770</name>
</gene>
<dbReference type="EMBL" id="JH928954">
    <property type="protein sequence ID" value="EKE38152.1"/>
    <property type="molecule type" value="Genomic_DNA"/>
</dbReference>
<dbReference type="Pfam" id="PF18060">
    <property type="entry name" value="F_actin_bund_C"/>
    <property type="match status" value="1"/>
</dbReference>
<name>K2GWM4_ENTNP</name>
<dbReference type="Proteomes" id="UP000006769">
    <property type="component" value="Unassembled WGS sequence"/>
</dbReference>
<evidence type="ECO:0000313" key="5">
    <source>
        <dbReference type="Proteomes" id="UP000006769"/>
    </source>
</evidence>
<feature type="domain" description="Calcium-regulated actin-bundling protein C-terminal" evidence="3">
    <location>
        <begin position="220"/>
        <end position="306"/>
    </location>
</feature>
<reference evidence="4 5" key="1">
    <citation type="submission" date="2011-11" db="EMBL/GenBank/DDBJ databases">
        <authorList>
            <person name="Hannick L."/>
            <person name="Karamycheva S."/>
            <person name="Lorenzi H."/>
            <person name="Caler E."/>
        </authorList>
    </citation>
    <scope>NUCLEOTIDE SEQUENCE [LARGE SCALE GENOMIC DNA]</scope>
    <source>
        <strain evidence="4 5">P19</strain>
    </source>
</reference>
<dbReference type="InterPro" id="IPR053356">
    <property type="entry name" value="Calcium-reg_actin-bundling"/>
</dbReference>
<feature type="compositionally biased region" description="Basic and acidic residues" evidence="2">
    <location>
        <begin position="350"/>
        <end position="361"/>
    </location>
</feature>
<dbReference type="PANTHER" id="PTHR37009:SF1">
    <property type="entry name" value="CALCIUM-REGULATED ACTIN-BUNDLING PROTEIN"/>
    <property type="match status" value="1"/>
</dbReference>
<dbReference type="RefSeq" id="XP_008859513.1">
    <property type="nucleotide sequence ID" value="XM_008861291.1"/>
</dbReference>
<evidence type="ECO:0000256" key="2">
    <source>
        <dbReference type="SAM" id="MobiDB-lite"/>
    </source>
</evidence>
<dbReference type="AlphaFoldDB" id="K2GWM4"/>
<dbReference type="GO" id="GO:0030046">
    <property type="term" value="P:parallel actin filament bundle assembly"/>
    <property type="evidence" value="ECO:0007669"/>
    <property type="project" value="TreeGrafter"/>
</dbReference>
<evidence type="ECO:0000256" key="1">
    <source>
        <dbReference type="SAM" id="Coils"/>
    </source>
</evidence>
<dbReference type="GeneID" id="20075691"/>
<proteinExistence type="predicted"/>
<protein>
    <submittedName>
        <fullName evidence="4">TolA protein, putative</fullName>
    </submittedName>
</protein>
<keyword evidence="1" id="KW-0175">Coiled coil</keyword>
<sequence>VMSDMDKLKEIGSKKFQEQAIWMLNAMWPKDQGKSAEELWNYVELFASLDLENGKEGSDLDELGMHRVFEKIQKQQTMQEMRNHLRKVGVTSFKKISMINFLIFIYGYDWAEVVNAPQGGNAEGIEKAKKMLEEVTIAFEDAQKKAQESKAAADESKAKSAEAKRTAELAAQRAAESAQAADAANKAAEAANKAAEIAKADEEAAIARQKEAQAAEDEVTKALNEVKSQEQAKEDKRKALQKKIETAGLVAKNAAIQELAKLDNEDDLPLRKAKTTLEAAQRKAAKPVKLATEAREKASATAKEATEAKNKADNAKAEAEAALQAANEAKNQADLSKEQAEEAEAQAVEASKEAEQAVEEANKKVAEAEAYLEEQKKKAEGSGQGTIWFMQREVLEKKKFMPTNKGGIAKK</sequence>
<dbReference type="PANTHER" id="PTHR37009">
    <property type="entry name" value="EF-HAND DOMAIN-CONTAINING PROTEIN"/>
    <property type="match status" value="1"/>
</dbReference>
<feature type="coiled-coil region" evidence="1">
    <location>
        <begin position="125"/>
        <end position="243"/>
    </location>
</feature>